<dbReference type="InterPro" id="IPR023397">
    <property type="entry name" value="SAM-dep_MeTrfase_MraW_recog"/>
</dbReference>
<feature type="binding site" evidence="6">
    <location>
        <position position="50"/>
    </location>
    <ligand>
        <name>S-adenosyl-L-methionine</name>
        <dbReference type="ChEBI" id="CHEBI:59789"/>
    </ligand>
</feature>
<name>A0A2H0RHF6_9BACT</name>
<feature type="binding site" evidence="6">
    <location>
        <position position="105"/>
    </location>
    <ligand>
        <name>S-adenosyl-L-methionine</name>
        <dbReference type="ChEBI" id="CHEBI:59789"/>
    </ligand>
</feature>
<evidence type="ECO:0000256" key="6">
    <source>
        <dbReference type="HAMAP-Rule" id="MF_01007"/>
    </source>
</evidence>
<feature type="binding site" evidence="6">
    <location>
        <position position="98"/>
    </location>
    <ligand>
        <name>S-adenosyl-L-methionine</name>
        <dbReference type="ChEBI" id="CHEBI:59789"/>
    </ligand>
</feature>
<dbReference type="GO" id="GO:0070475">
    <property type="term" value="P:rRNA base methylation"/>
    <property type="evidence" value="ECO:0007669"/>
    <property type="project" value="UniProtKB-UniRule"/>
</dbReference>
<evidence type="ECO:0000313" key="8">
    <source>
        <dbReference type="Proteomes" id="UP000230431"/>
    </source>
</evidence>
<dbReference type="AlphaFoldDB" id="A0A2H0RHF6"/>
<dbReference type="InterPro" id="IPR002903">
    <property type="entry name" value="RsmH"/>
</dbReference>
<evidence type="ECO:0000256" key="2">
    <source>
        <dbReference type="ARBA" id="ARBA00022552"/>
    </source>
</evidence>
<proteinExistence type="inferred from homology"/>
<organism evidence="7 8">
    <name type="scientific">Candidatus Vogelbacteria bacterium CG10_big_fil_rev_8_21_14_0_10_49_38</name>
    <dbReference type="NCBI Taxonomy" id="1975043"/>
    <lineage>
        <taxon>Bacteria</taxon>
        <taxon>Candidatus Vogeliibacteriota</taxon>
    </lineage>
</organism>
<comment type="catalytic activity">
    <reaction evidence="6">
        <text>cytidine(1402) in 16S rRNA + S-adenosyl-L-methionine = N(4)-methylcytidine(1402) in 16S rRNA + S-adenosyl-L-homocysteine + H(+)</text>
        <dbReference type="Rhea" id="RHEA:42928"/>
        <dbReference type="Rhea" id="RHEA-COMP:10286"/>
        <dbReference type="Rhea" id="RHEA-COMP:10287"/>
        <dbReference type="ChEBI" id="CHEBI:15378"/>
        <dbReference type="ChEBI" id="CHEBI:57856"/>
        <dbReference type="ChEBI" id="CHEBI:59789"/>
        <dbReference type="ChEBI" id="CHEBI:74506"/>
        <dbReference type="ChEBI" id="CHEBI:82748"/>
        <dbReference type="EC" id="2.1.1.199"/>
    </reaction>
</comment>
<comment type="function">
    <text evidence="6">Specifically methylates the N4 position of cytidine in position 1402 (C1402) of 16S rRNA.</text>
</comment>
<evidence type="ECO:0000256" key="4">
    <source>
        <dbReference type="ARBA" id="ARBA00022679"/>
    </source>
</evidence>
<keyword evidence="6" id="KW-0963">Cytoplasm</keyword>
<dbReference type="PIRSF" id="PIRSF004486">
    <property type="entry name" value="MraW"/>
    <property type="match status" value="1"/>
</dbReference>
<comment type="caution">
    <text evidence="7">The sequence shown here is derived from an EMBL/GenBank/DDBJ whole genome shotgun (WGS) entry which is preliminary data.</text>
</comment>
<dbReference type="GO" id="GO:0005737">
    <property type="term" value="C:cytoplasm"/>
    <property type="evidence" value="ECO:0007669"/>
    <property type="project" value="UniProtKB-SubCell"/>
</dbReference>
<dbReference type="EC" id="2.1.1.199" evidence="6"/>
<dbReference type="InterPro" id="IPR029063">
    <property type="entry name" value="SAM-dependent_MTases_sf"/>
</dbReference>
<evidence type="ECO:0000256" key="3">
    <source>
        <dbReference type="ARBA" id="ARBA00022603"/>
    </source>
</evidence>
<dbReference type="HAMAP" id="MF_01007">
    <property type="entry name" value="16SrRNA_methyltr_H"/>
    <property type="match status" value="1"/>
</dbReference>
<gene>
    <name evidence="6" type="primary">rsmH</name>
    <name evidence="7" type="ORF">COV08_02140</name>
</gene>
<sequence>MHVPVLLQSTIEQLNPEAGQILLDATLGLGGHARALAARLGPTGTLIGLEADGAILARARTNLEAAPARLILVQANFRSSAKILDEQGVRALDGALFDLGFNSRQLVDSGRGFSFQQDEPLLMTLSDQLGVETLTAAEIVNEWSEDNLADIIYAYGEEPASRKIATAIVAARAIRPIKTTFDLLSVFEAAGLKRRGKIHPATKTFQALRIAVNDELGALKEGLVGVWSKLAPRGKLAVISFHSLEARIIKDFFRDKVAREEGFLVTKSVILPDRVEILANPRSRSAQLRVIKKII</sequence>
<reference evidence="7 8" key="1">
    <citation type="submission" date="2017-09" db="EMBL/GenBank/DDBJ databases">
        <title>Depth-based differentiation of microbial function through sediment-hosted aquifers and enrichment of novel symbionts in the deep terrestrial subsurface.</title>
        <authorList>
            <person name="Probst A.J."/>
            <person name="Ladd B."/>
            <person name="Jarett J.K."/>
            <person name="Geller-Mcgrath D.E."/>
            <person name="Sieber C.M."/>
            <person name="Emerson J.B."/>
            <person name="Anantharaman K."/>
            <person name="Thomas B.C."/>
            <person name="Malmstrom R."/>
            <person name="Stieglmeier M."/>
            <person name="Klingl A."/>
            <person name="Woyke T."/>
            <person name="Ryan C.M."/>
            <person name="Banfield J.F."/>
        </authorList>
    </citation>
    <scope>NUCLEOTIDE SEQUENCE [LARGE SCALE GENOMIC DNA]</scope>
    <source>
        <strain evidence="7">CG10_big_fil_rev_8_21_14_0_10_49_38</strain>
    </source>
</reference>
<dbReference type="SUPFAM" id="SSF81799">
    <property type="entry name" value="Putative methyltransferase TM0872, insert domain"/>
    <property type="match status" value="1"/>
</dbReference>
<keyword evidence="4 6" id="KW-0808">Transferase</keyword>
<feature type="binding site" evidence="6">
    <location>
        <begin position="30"/>
        <end position="32"/>
    </location>
    <ligand>
        <name>S-adenosyl-L-methionine</name>
        <dbReference type="ChEBI" id="CHEBI:59789"/>
    </ligand>
</feature>
<keyword evidence="2 6" id="KW-0698">rRNA processing</keyword>
<keyword evidence="5 6" id="KW-0949">S-adenosyl-L-methionine</keyword>
<dbReference type="PANTHER" id="PTHR11265:SF0">
    <property type="entry name" value="12S RRNA N4-METHYLCYTIDINE METHYLTRANSFERASE"/>
    <property type="match status" value="1"/>
</dbReference>
<dbReference type="PANTHER" id="PTHR11265">
    <property type="entry name" value="S-ADENOSYL-METHYLTRANSFERASE MRAW"/>
    <property type="match status" value="1"/>
</dbReference>
<protein>
    <recommendedName>
        <fullName evidence="6">Ribosomal RNA small subunit methyltransferase H</fullName>
        <ecNumber evidence="6">2.1.1.199</ecNumber>
    </recommendedName>
    <alternativeName>
        <fullName evidence="6">16S rRNA m(4)C1402 methyltransferase</fullName>
    </alternativeName>
    <alternativeName>
        <fullName evidence="6">rRNA (cytosine-N(4)-)-methyltransferase RsmH</fullName>
    </alternativeName>
</protein>
<dbReference type="Pfam" id="PF01795">
    <property type="entry name" value="Methyltransf_5"/>
    <property type="match status" value="1"/>
</dbReference>
<dbReference type="Gene3D" id="1.10.150.170">
    <property type="entry name" value="Putative methyltransferase TM0872, insert domain"/>
    <property type="match status" value="1"/>
</dbReference>
<evidence type="ECO:0000313" key="7">
    <source>
        <dbReference type="EMBL" id="PIR45991.1"/>
    </source>
</evidence>
<dbReference type="EMBL" id="PCYK01000015">
    <property type="protein sequence ID" value="PIR45991.1"/>
    <property type="molecule type" value="Genomic_DNA"/>
</dbReference>
<dbReference type="NCBIfam" id="TIGR00006">
    <property type="entry name" value="16S rRNA (cytosine(1402)-N(4))-methyltransferase RsmH"/>
    <property type="match status" value="1"/>
</dbReference>
<dbReference type="Proteomes" id="UP000230431">
    <property type="component" value="Unassembled WGS sequence"/>
</dbReference>
<dbReference type="SUPFAM" id="SSF53335">
    <property type="entry name" value="S-adenosyl-L-methionine-dependent methyltransferases"/>
    <property type="match status" value="1"/>
</dbReference>
<feature type="binding site" evidence="6">
    <location>
        <position position="77"/>
    </location>
    <ligand>
        <name>S-adenosyl-L-methionine</name>
        <dbReference type="ChEBI" id="CHEBI:59789"/>
    </ligand>
</feature>
<accession>A0A2H0RHF6</accession>
<comment type="subcellular location">
    <subcellularLocation>
        <location evidence="6">Cytoplasm</location>
    </subcellularLocation>
</comment>
<evidence type="ECO:0000256" key="5">
    <source>
        <dbReference type="ARBA" id="ARBA00022691"/>
    </source>
</evidence>
<evidence type="ECO:0000256" key="1">
    <source>
        <dbReference type="ARBA" id="ARBA00010396"/>
    </source>
</evidence>
<dbReference type="Gene3D" id="3.40.50.150">
    <property type="entry name" value="Vaccinia Virus protein VP39"/>
    <property type="match status" value="1"/>
</dbReference>
<keyword evidence="3 6" id="KW-0489">Methyltransferase</keyword>
<dbReference type="GO" id="GO:0071424">
    <property type="term" value="F:rRNA (cytosine-N4-)-methyltransferase activity"/>
    <property type="evidence" value="ECO:0007669"/>
    <property type="project" value="UniProtKB-UniRule"/>
</dbReference>
<comment type="similarity">
    <text evidence="1 6">Belongs to the methyltransferase superfamily. RsmH family.</text>
</comment>